<dbReference type="EMBL" id="JBFXLU010000005">
    <property type="protein sequence ID" value="KAL2857198.1"/>
    <property type="molecule type" value="Genomic_DNA"/>
</dbReference>
<feature type="compositionally biased region" description="Low complexity" evidence="1">
    <location>
        <begin position="302"/>
        <end position="313"/>
    </location>
</feature>
<accession>A0ABR4KY35</accession>
<evidence type="ECO:0000256" key="1">
    <source>
        <dbReference type="SAM" id="MobiDB-lite"/>
    </source>
</evidence>
<proteinExistence type="predicted"/>
<feature type="region of interest" description="Disordered" evidence="1">
    <location>
        <begin position="196"/>
        <end position="215"/>
    </location>
</feature>
<evidence type="ECO:0000259" key="2">
    <source>
        <dbReference type="Pfam" id="PF13298"/>
    </source>
</evidence>
<sequence>MRTMDEQHEQAQQHEKPRLSSLTKSISPPPRTRTRPQPSPDITLSALEAGQTTTENHLQTISAHLRKYAPIPPHARSDPNHQHSNSTSPPIIPLDAWSSLYTDNAHATGQHFVIHQHDHPIAGPHYDLRLQISASSSVSWAIMYGLPGDPNSRRLNRNATETRVHCLWNHLIETGSARTGSMIIWDTGVYEVLPSRGRGATREPETESDSDARSTLDSTIELAANAVGGRSYTLTESEKLREAFQNHKINLRLHGTRLPKNYTIFLRRDRTDFRSPATPSSIAGTPRKKRRVGTKKKRAEPSTSDSNTDSDNSLGRKRKRDQDGEEEVDEHEHAEHSDTDTAQAQSDYLIRLNNAYPGAVNDIGSVHQRRWFIGLDRVGCGFVVEKEKDDSGAVRRRWVREYDKRSGELGGFEPFYVRGPAVERSVVTGRLGADVLKDEGVDTFIPRKGWNPVIY</sequence>
<dbReference type="PANTHER" id="PTHR39465">
    <property type="entry name" value="DNA LIGASE D, 3'-PHOSPHOESTERASE DOMAIN"/>
    <property type="match status" value="1"/>
</dbReference>
<keyword evidence="4" id="KW-1185">Reference proteome</keyword>
<evidence type="ECO:0000313" key="3">
    <source>
        <dbReference type="EMBL" id="KAL2857198.1"/>
    </source>
</evidence>
<feature type="compositionally biased region" description="Basic and acidic residues" evidence="1">
    <location>
        <begin position="330"/>
        <end position="339"/>
    </location>
</feature>
<protein>
    <submittedName>
        <fullName evidence="3">DNA polymerase ligase-domain-containing protein</fullName>
    </submittedName>
</protein>
<feature type="region of interest" description="Disordered" evidence="1">
    <location>
        <begin position="273"/>
        <end position="342"/>
    </location>
</feature>
<dbReference type="PANTHER" id="PTHR39465:SF1">
    <property type="entry name" value="DNA LIGASE D 3'-PHOSPHOESTERASE DOMAIN-CONTAINING PROTEIN"/>
    <property type="match status" value="1"/>
</dbReference>
<organism evidence="3 4">
    <name type="scientific">Aspergillus pseudoustus</name>
    <dbReference type="NCBI Taxonomy" id="1810923"/>
    <lineage>
        <taxon>Eukaryota</taxon>
        <taxon>Fungi</taxon>
        <taxon>Dikarya</taxon>
        <taxon>Ascomycota</taxon>
        <taxon>Pezizomycotina</taxon>
        <taxon>Eurotiomycetes</taxon>
        <taxon>Eurotiomycetidae</taxon>
        <taxon>Eurotiales</taxon>
        <taxon>Aspergillaceae</taxon>
        <taxon>Aspergillus</taxon>
        <taxon>Aspergillus subgen. Nidulantes</taxon>
    </lineage>
</organism>
<feature type="region of interest" description="Disordered" evidence="1">
    <location>
        <begin position="1"/>
        <end position="42"/>
    </location>
</feature>
<dbReference type="Pfam" id="PF13298">
    <property type="entry name" value="LigD_N"/>
    <property type="match status" value="1"/>
</dbReference>
<keyword evidence="3" id="KW-0436">Ligase</keyword>
<reference evidence="3 4" key="1">
    <citation type="submission" date="2024-07" db="EMBL/GenBank/DDBJ databases">
        <title>Section-level genome sequencing and comparative genomics of Aspergillus sections Usti and Cavernicolus.</title>
        <authorList>
            <consortium name="Lawrence Berkeley National Laboratory"/>
            <person name="Nybo J.L."/>
            <person name="Vesth T.C."/>
            <person name="Theobald S."/>
            <person name="Frisvad J.C."/>
            <person name="Larsen T.O."/>
            <person name="Kjaerboelling I."/>
            <person name="Rothschild-Mancinelli K."/>
            <person name="Lyhne E.K."/>
            <person name="Kogle M.E."/>
            <person name="Barry K."/>
            <person name="Clum A."/>
            <person name="Na H."/>
            <person name="Ledsgaard L."/>
            <person name="Lin J."/>
            <person name="Lipzen A."/>
            <person name="Kuo A."/>
            <person name="Riley R."/>
            <person name="Mondo S."/>
            <person name="Labutti K."/>
            <person name="Haridas S."/>
            <person name="Pangalinan J."/>
            <person name="Salamov A.A."/>
            <person name="Simmons B.A."/>
            <person name="Magnuson J.K."/>
            <person name="Chen J."/>
            <person name="Drula E."/>
            <person name="Henrissat B."/>
            <person name="Wiebenga A."/>
            <person name="Lubbers R.J."/>
            <person name="Gomes A.C."/>
            <person name="Makela M.R."/>
            <person name="Stajich J."/>
            <person name="Grigoriev I.V."/>
            <person name="Mortensen U.H."/>
            <person name="De Vries R.P."/>
            <person name="Baker S.E."/>
            <person name="Andersen M.R."/>
        </authorList>
    </citation>
    <scope>NUCLEOTIDE SEQUENCE [LARGE SCALE GENOMIC DNA]</scope>
    <source>
        <strain evidence="3 4">CBS 123904</strain>
    </source>
</reference>
<feature type="domain" description="DNA ligase D 3'-phosphoesterase" evidence="2">
    <location>
        <begin position="115"/>
        <end position="264"/>
    </location>
</feature>
<gene>
    <name evidence="3" type="ORF">BJY01DRAFT_242591</name>
</gene>
<comment type="caution">
    <text evidence="3">The sequence shown here is derived from an EMBL/GenBank/DDBJ whole genome shotgun (WGS) entry which is preliminary data.</text>
</comment>
<evidence type="ECO:0000313" key="4">
    <source>
        <dbReference type="Proteomes" id="UP001610446"/>
    </source>
</evidence>
<dbReference type="GO" id="GO:0016874">
    <property type="term" value="F:ligase activity"/>
    <property type="evidence" value="ECO:0007669"/>
    <property type="project" value="UniProtKB-KW"/>
</dbReference>
<dbReference type="Proteomes" id="UP001610446">
    <property type="component" value="Unassembled WGS sequence"/>
</dbReference>
<dbReference type="InterPro" id="IPR014144">
    <property type="entry name" value="LigD_PE_domain"/>
</dbReference>
<feature type="compositionally biased region" description="Basic and acidic residues" evidence="1">
    <location>
        <begin position="200"/>
        <end position="214"/>
    </location>
</feature>
<feature type="compositionally biased region" description="Basic residues" evidence="1">
    <location>
        <begin position="286"/>
        <end position="298"/>
    </location>
</feature>
<feature type="region of interest" description="Disordered" evidence="1">
    <location>
        <begin position="70"/>
        <end position="90"/>
    </location>
</feature>
<name>A0ABR4KY35_9EURO</name>
<feature type="compositionally biased region" description="Basic and acidic residues" evidence="1">
    <location>
        <begin position="1"/>
        <end position="18"/>
    </location>
</feature>